<proteinExistence type="predicted"/>
<protein>
    <submittedName>
        <fullName evidence="1">Uncharacterized protein</fullName>
    </submittedName>
</protein>
<dbReference type="Proteomes" id="UP000314294">
    <property type="component" value="Unassembled WGS sequence"/>
</dbReference>
<gene>
    <name evidence="1" type="ORF">EYF80_062566</name>
</gene>
<dbReference type="AlphaFoldDB" id="A0A4Z2EFI3"/>
<sequence>MERDPAEGTLATPSEVQGALKEPIALKAKRLAAHARKMSLTLRFLPVTFTRSKENSTVFFTK</sequence>
<evidence type="ECO:0000313" key="2">
    <source>
        <dbReference type="Proteomes" id="UP000314294"/>
    </source>
</evidence>
<evidence type="ECO:0000313" key="1">
    <source>
        <dbReference type="EMBL" id="TNN27290.1"/>
    </source>
</evidence>
<keyword evidence="2" id="KW-1185">Reference proteome</keyword>
<dbReference type="EMBL" id="SRLO01008540">
    <property type="protein sequence ID" value="TNN27290.1"/>
    <property type="molecule type" value="Genomic_DNA"/>
</dbReference>
<name>A0A4Z2EFI3_9TELE</name>
<reference evidence="1 2" key="1">
    <citation type="submission" date="2019-03" db="EMBL/GenBank/DDBJ databases">
        <title>First draft genome of Liparis tanakae, snailfish: a comprehensive survey of snailfish specific genes.</title>
        <authorList>
            <person name="Kim W."/>
            <person name="Song I."/>
            <person name="Jeong J.-H."/>
            <person name="Kim D."/>
            <person name="Kim S."/>
            <person name="Ryu S."/>
            <person name="Song J.Y."/>
            <person name="Lee S.K."/>
        </authorList>
    </citation>
    <scope>NUCLEOTIDE SEQUENCE [LARGE SCALE GENOMIC DNA]</scope>
    <source>
        <tissue evidence="1">Muscle</tissue>
    </source>
</reference>
<accession>A0A4Z2EFI3</accession>
<organism evidence="1 2">
    <name type="scientific">Liparis tanakae</name>
    <name type="common">Tanaka's snailfish</name>
    <dbReference type="NCBI Taxonomy" id="230148"/>
    <lineage>
        <taxon>Eukaryota</taxon>
        <taxon>Metazoa</taxon>
        <taxon>Chordata</taxon>
        <taxon>Craniata</taxon>
        <taxon>Vertebrata</taxon>
        <taxon>Euteleostomi</taxon>
        <taxon>Actinopterygii</taxon>
        <taxon>Neopterygii</taxon>
        <taxon>Teleostei</taxon>
        <taxon>Neoteleostei</taxon>
        <taxon>Acanthomorphata</taxon>
        <taxon>Eupercaria</taxon>
        <taxon>Perciformes</taxon>
        <taxon>Cottioidei</taxon>
        <taxon>Cottales</taxon>
        <taxon>Liparidae</taxon>
        <taxon>Liparis</taxon>
    </lineage>
</organism>
<comment type="caution">
    <text evidence="1">The sequence shown here is derived from an EMBL/GenBank/DDBJ whole genome shotgun (WGS) entry which is preliminary data.</text>
</comment>